<gene>
    <name evidence="2" type="ORF">F4694_002726</name>
</gene>
<evidence type="ECO:0000256" key="1">
    <source>
        <dbReference type="SAM" id="Phobius"/>
    </source>
</evidence>
<evidence type="ECO:0000313" key="3">
    <source>
        <dbReference type="Proteomes" id="UP000548423"/>
    </source>
</evidence>
<dbReference type="EMBL" id="JACCBX010000005">
    <property type="protein sequence ID" value="NYE05951.1"/>
    <property type="molecule type" value="Genomic_DNA"/>
</dbReference>
<name>A0A852TCM6_9BACI</name>
<sequence length="254" mass="30152">MSQYPQVRRQRAHLSQFTTTVLYPKNPWVVAFFSFSYPGFGHLLLHRYIAGFILILWETFINQSAKVNLGIFYTLTGDFSKAMDVIDEQWLMLYVAIYMFGIWDGYRQTVDMNKQYILANREDAPLKPIAMGAWDINFLDKRKPWVAVLWSVLFPGLGHLYIHKVIVGFFIFAYTVALMYFGHLPQAIHLTMLGEFDVAKQILHMQWAMYLPSIYFFIHYDAYCGAIEYNVLFEKEMKRFLRENYQKKEFKFPF</sequence>
<reference evidence="3" key="2">
    <citation type="submission" date="2020-08" db="EMBL/GenBank/DDBJ databases">
        <title>The Agave Microbiome: Exploring the role of microbial communities in plant adaptations to desert environments.</title>
        <authorList>
            <person name="Partida-Martinez L.P."/>
        </authorList>
    </citation>
    <scope>NUCLEOTIDE SEQUENCE [LARGE SCALE GENOMIC DNA]</scope>
    <source>
        <strain evidence="3">AT2.8</strain>
    </source>
</reference>
<comment type="caution">
    <text evidence="2">The sequence shown here is derived from an EMBL/GenBank/DDBJ whole genome shotgun (WGS) entry which is preliminary data.</text>
</comment>
<keyword evidence="1" id="KW-1133">Transmembrane helix</keyword>
<accession>A0A852TCM6</accession>
<proteinExistence type="predicted"/>
<protein>
    <submittedName>
        <fullName evidence="2">TM2 domain-containing membrane protein YozV</fullName>
    </submittedName>
</protein>
<organism evidence="2 3">
    <name type="scientific">Neobacillus niacini</name>
    <dbReference type="NCBI Taxonomy" id="86668"/>
    <lineage>
        <taxon>Bacteria</taxon>
        <taxon>Bacillati</taxon>
        <taxon>Bacillota</taxon>
        <taxon>Bacilli</taxon>
        <taxon>Bacillales</taxon>
        <taxon>Bacillaceae</taxon>
        <taxon>Neobacillus</taxon>
    </lineage>
</organism>
<keyword evidence="1" id="KW-0472">Membrane</keyword>
<feature type="transmembrane region" description="Helical" evidence="1">
    <location>
        <begin position="208"/>
        <end position="232"/>
    </location>
</feature>
<reference evidence="3" key="1">
    <citation type="submission" date="2020-07" db="EMBL/GenBank/DDBJ databases">
        <authorList>
            <person name="Partida-Martinez L."/>
            <person name="Huntemann M."/>
            <person name="Clum A."/>
            <person name="Wang J."/>
            <person name="Palaniappan K."/>
            <person name="Ritter S."/>
            <person name="Chen I.-M."/>
            <person name="Stamatis D."/>
            <person name="Reddy T."/>
            <person name="O'Malley R."/>
            <person name="Daum C."/>
            <person name="Shapiro N."/>
            <person name="Ivanova N."/>
            <person name="Kyrpides N."/>
            <person name="Woyke T."/>
        </authorList>
    </citation>
    <scope>NUCLEOTIDE SEQUENCE [LARGE SCALE GENOMIC DNA]</scope>
    <source>
        <strain evidence="3">AT2.8</strain>
    </source>
</reference>
<feature type="transmembrane region" description="Helical" evidence="1">
    <location>
        <begin position="169"/>
        <end position="188"/>
    </location>
</feature>
<dbReference type="AlphaFoldDB" id="A0A852TCM6"/>
<evidence type="ECO:0000313" key="2">
    <source>
        <dbReference type="EMBL" id="NYE05951.1"/>
    </source>
</evidence>
<feature type="transmembrane region" description="Helical" evidence="1">
    <location>
        <begin position="90"/>
        <end position="106"/>
    </location>
</feature>
<dbReference type="Proteomes" id="UP000548423">
    <property type="component" value="Unassembled WGS sequence"/>
</dbReference>
<keyword evidence="1" id="KW-0812">Transmembrane</keyword>